<sequence>MASSNNISDTDYLYVGQKLIFSGSNSSSSTSSSKSSTSTSSKGSYTVKSGDTLSSIARTYRTTVSKLISANEISNENYLYVGQKITI</sequence>
<dbReference type="CDD" id="cd00118">
    <property type="entry name" value="LysM"/>
    <property type="match status" value="1"/>
</dbReference>
<dbReference type="Gene3D" id="3.10.350.10">
    <property type="entry name" value="LysM domain"/>
    <property type="match status" value="1"/>
</dbReference>
<dbReference type="SUPFAM" id="SSF54106">
    <property type="entry name" value="LysM domain"/>
    <property type="match status" value="1"/>
</dbReference>
<dbReference type="PROSITE" id="PS51782">
    <property type="entry name" value="LYSM"/>
    <property type="match status" value="1"/>
</dbReference>
<dbReference type="PATRIC" id="fig|1423812.3.peg.2665"/>
<organism evidence="3 4">
    <name type="scientific">Liquorilactobacillus uvarum DSM 19971</name>
    <dbReference type="NCBI Taxonomy" id="1423812"/>
    <lineage>
        <taxon>Bacteria</taxon>
        <taxon>Bacillati</taxon>
        <taxon>Bacillota</taxon>
        <taxon>Bacilli</taxon>
        <taxon>Lactobacillales</taxon>
        <taxon>Lactobacillaceae</taxon>
        <taxon>Liquorilactobacillus</taxon>
    </lineage>
</organism>
<gene>
    <name evidence="3" type="ORF">FD20_GL002506</name>
</gene>
<evidence type="ECO:0000313" key="4">
    <source>
        <dbReference type="Proteomes" id="UP000051155"/>
    </source>
</evidence>
<protein>
    <recommendedName>
        <fullName evidence="2">LysM domain-containing protein</fullName>
    </recommendedName>
</protein>
<dbReference type="AlphaFoldDB" id="A0A0R1PJU1"/>
<comment type="caution">
    <text evidence="3">The sequence shown here is derived from an EMBL/GenBank/DDBJ whole genome shotgun (WGS) entry which is preliminary data.</text>
</comment>
<evidence type="ECO:0000259" key="2">
    <source>
        <dbReference type="PROSITE" id="PS51782"/>
    </source>
</evidence>
<dbReference type="PANTHER" id="PTHR33734">
    <property type="entry name" value="LYSM DOMAIN-CONTAINING GPI-ANCHORED PROTEIN 2"/>
    <property type="match status" value="1"/>
</dbReference>
<dbReference type="SMART" id="SM00257">
    <property type="entry name" value="LysM"/>
    <property type="match status" value="1"/>
</dbReference>
<evidence type="ECO:0000313" key="3">
    <source>
        <dbReference type="EMBL" id="KRL32614.1"/>
    </source>
</evidence>
<feature type="region of interest" description="Disordered" evidence="1">
    <location>
        <begin position="23"/>
        <end position="49"/>
    </location>
</feature>
<reference evidence="3 4" key="1">
    <citation type="journal article" date="2015" name="Genome Announc.">
        <title>Expanding the biotechnology potential of lactobacilli through comparative genomics of 213 strains and associated genera.</title>
        <authorList>
            <person name="Sun Z."/>
            <person name="Harris H.M."/>
            <person name="McCann A."/>
            <person name="Guo C."/>
            <person name="Argimon S."/>
            <person name="Zhang W."/>
            <person name="Yang X."/>
            <person name="Jeffery I.B."/>
            <person name="Cooney J.C."/>
            <person name="Kagawa T.F."/>
            <person name="Liu W."/>
            <person name="Song Y."/>
            <person name="Salvetti E."/>
            <person name="Wrobel A."/>
            <person name="Rasinkangas P."/>
            <person name="Parkhill J."/>
            <person name="Rea M.C."/>
            <person name="O'Sullivan O."/>
            <person name="Ritari J."/>
            <person name="Douillard F.P."/>
            <person name="Paul Ross R."/>
            <person name="Yang R."/>
            <person name="Briner A.E."/>
            <person name="Felis G.E."/>
            <person name="de Vos W.M."/>
            <person name="Barrangou R."/>
            <person name="Klaenhammer T.R."/>
            <person name="Caufield P.W."/>
            <person name="Cui Y."/>
            <person name="Zhang H."/>
            <person name="O'Toole P.W."/>
        </authorList>
    </citation>
    <scope>NUCLEOTIDE SEQUENCE [LARGE SCALE GENOMIC DNA]</scope>
    <source>
        <strain evidence="3 4">DSM 19971</strain>
    </source>
</reference>
<dbReference type="STRING" id="1423812.FD20_GL002506"/>
<dbReference type="InterPro" id="IPR036779">
    <property type="entry name" value="LysM_dom_sf"/>
</dbReference>
<dbReference type="Proteomes" id="UP000051155">
    <property type="component" value="Unassembled WGS sequence"/>
</dbReference>
<feature type="domain" description="LysM" evidence="2">
    <location>
        <begin position="43"/>
        <end position="87"/>
    </location>
</feature>
<dbReference type="PANTHER" id="PTHR33734:SF22">
    <property type="entry name" value="MEMBRANE-BOUND LYTIC MUREIN TRANSGLYCOSYLASE D"/>
    <property type="match status" value="1"/>
</dbReference>
<name>A0A0R1PJU1_9LACO</name>
<accession>A0A0R1PJU1</accession>
<evidence type="ECO:0000256" key="1">
    <source>
        <dbReference type="SAM" id="MobiDB-lite"/>
    </source>
</evidence>
<keyword evidence="4" id="KW-1185">Reference proteome</keyword>
<proteinExistence type="predicted"/>
<dbReference type="InterPro" id="IPR018392">
    <property type="entry name" value="LysM"/>
</dbReference>
<dbReference type="Pfam" id="PF01476">
    <property type="entry name" value="LysM"/>
    <property type="match status" value="2"/>
</dbReference>
<dbReference type="EMBL" id="AZEG01000087">
    <property type="protein sequence ID" value="KRL32614.1"/>
    <property type="molecule type" value="Genomic_DNA"/>
</dbReference>